<name>A0A4Q8M416_9GAMM</name>
<dbReference type="EMBL" id="SHMG01000007">
    <property type="protein sequence ID" value="TAA40850.1"/>
    <property type="molecule type" value="Genomic_DNA"/>
</dbReference>
<gene>
    <name evidence="1" type="ORF">EA655_12695</name>
</gene>
<sequence length="115" mass="13225">MRYLCVQVQPGRAPDLDAAALIIAFQRLVVRIDLVRSHSFDHGYDDGAYYNFVFGTERPRELWRLIQDTIFLSPGFREELAASAMAMCSSESGWHKYSQLYHWDPDVPVVPLSVF</sequence>
<dbReference type="OrthoDB" id="5702908at2"/>
<organism evidence="1 2">
    <name type="scientific">Pseudoxanthomonas winnipegensis</name>
    <dbReference type="NCBI Taxonomy" id="2480810"/>
    <lineage>
        <taxon>Bacteria</taxon>
        <taxon>Pseudomonadati</taxon>
        <taxon>Pseudomonadota</taxon>
        <taxon>Gammaproteobacteria</taxon>
        <taxon>Lysobacterales</taxon>
        <taxon>Lysobacteraceae</taxon>
        <taxon>Pseudoxanthomonas</taxon>
    </lineage>
</organism>
<proteinExistence type="predicted"/>
<comment type="caution">
    <text evidence="1">The sequence shown here is derived from an EMBL/GenBank/DDBJ whole genome shotgun (WGS) entry which is preliminary data.</text>
</comment>
<dbReference type="RefSeq" id="WP_130534910.1">
    <property type="nucleotide sequence ID" value="NZ_SHMG01000007.1"/>
</dbReference>
<reference evidence="1 2" key="1">
    <citation type="submission" date="2019-02" db="EMBL/GenBank/DDBJ databases">
        <title>WGS of Pseudoxanthomonas species novum from clinical isolates.</title>
        <authorList>
            <person name="Bernier A.-M."/>
            <person name="Bernard K."/>
            <person name="Vachon A."/>
        </authorList>
    </citation>
    <scope>NUCLEOTIDE SEQUENCE [LARGE SCALE GENOMIC DNA]</scope>
    <source>
        <strain evidence="1 2">NML130969</strain>
    </source>
</reference>
<dbReference type="Proteomes" id="UP000294164">
    <property type="component" value="Unassembled WGS sequence"/>
</dbReference>
<evidence type="ECO:0000313" key="1">
    <source>
        <dbReference type="EMBL" id="TAA40850.1"/>
    </source>
</evidence>
<accession>A0A4Q8M416</accession>
<dbReference type="AlphaFoldDB" id="A0A4Q8M416"/>
<protein>
    <submittedName>
        <fullName evidence="1">Uncharacterized protein</fullName>
    </submittedName>
</protein>
<evidence type="ECO:0000313" key="2">
    <source>
        <dbReference type="Proteomes" id="UP000294164"/>
    </source>
</evidence>